<keyword evidence="3" id="KW-1185">Reference proteome</keyword>
<dbReference type="EMBL" id="BAABDI010000018">
    <property type="protein sequence ID" value="GAA3980230.1"/>
    <property type="molecule type" value="Genomic_DNA"/>
</dbReference>
<sequence length="92" mass="10548">MIDFRKRLDAKQLEKKLHPVEIYESLDRKSDKGPLRPAQHAVLSTWFETLREQRDLIVKLHTGQGKTLVGLLLLQSRLNEGKGPALYLCPNS</sequence>
<dbReference type="Pfam" id="PF00270">
    <property type="entry name" value="DEAD"/>
    <property type="match status" value="1"/>
</dbReference>
<evidence type="ECO:0000313" key="3">
    <source>
        <dbReference type="Proteomes" id="UP001501556"/>
    </source>
</evidence>
<protein>
    <recommendedName>
        <fullName evidence="1">DEAD/DEAH-box helicase domain-containing protein</fullName>
    </recommendedName>
</protein>
<accession>A0ABP7QCG3</accession>
<dbReference type="Proteomes" id="UP001501556">
    <property type="component" value="Unassembled WGS sequence"/>
</dbReference>
<comment type="caution">
    <text evidence="2">The sequence shown here is derived from an EMBL/GenBank/DDBJ whole genome shotgun (WGS) entry which is preliminary data.</text>
</comment>
<dbReference type="InterPro" id="IPR027417">
    <property type="entry name" value="P-loop_NTPase"/>
</dbReference>
<organism evidence="2 3">
    <name type="scientific">Hymenobacter antarcticus</name>
    <dbReference type="NCBI Taxonomy" id="486270"/>
    <lineage>
        <taxon>Bacteria</taxon>
        <taxon>Pseudomonadati</taxon>
        <taxon>Bacteroidota</taxon>
        <taxon>Cytophagia</taxon>
        <taxon>Cytophagales</taxon>
        <taxon>Hymenobacteraceae</taxon>
        <taxon>Hymenobacter</taxon>
    </lineage>
</organism>
<dbReference type="SUPFAM" id="SSF52540">
    <property type="entry name" value="P-loop containing nucleoside triphosphate hydrolases"/>
    <property type="match status" value="1"/>
</dbReference>
<dbReference type="RefSeq" id="WP_345125202.1">
    <property type="nucleotide sequence ID" value="NZ_BAABDI010000018.1"/>
</dbReference>
<name>A0ABP7QCG3_9BACT</name>
<dbReference type="InterPro" id="IPR011545">
    <property type="entry name" value="DEAD/DEAH_box_helicase_dom"/>
</dbReference>
<dbReference type="Gene3D" id="3.40.50.300">
    <property type="entry name" value="P-loop containing nucleotide triphosphate hydrolases"/>
    <property type="match status" value="1"/>
</dbReference>
<evidence type="ECO:0000313" key="2">
    <source>
        <dbReference type="EMBL" id="GAA3980230.1"/>
    </source>
</evidence>
<evidence type="ECO:0000259" key="1">
    <source>
        <dbReference type="Pfam" id="PF00270"/>
    </source>
</evidence>
<feature type="domain" description="DEAD/DEAH-box helicase" evidence="1">
    <location>
        <begin position="47"/>
        <end position="90"/>
    </location>
</feature>
<proteinExistence type="predicted"/>
<gene>
    <name evidence="2" type="ORF">GCM10022407_26860</name>
</gene>
<reference evidence="3" key="1">
    <citation type="journal article" date="2019" name="Int. J. Syst. Evol. Microbiol.">
        <title>The Global Catalogue of Microorganisms (GCM) 10K type strain sequencing project: providing services to taxonomists for standard genome sequencing and annotation.</title>
        <authorList>
            <consortium name="The Broad Institute Genomics Platform"/>
            <consortium name="The Broad Institute Genome Sequencing Center for Infectious Disease"/>
            <person name="Wu L."/>
            <person name="Ma J."/>
        </authorList>
    </citation>
    <scope>NUCLEOTIDE SEQUENCE [LARGE SCALE GENOMIC DNA]</scope>
    <source>
        <strain evidence="3">JCM 17217</strain>
    </source>
</reference>